<dbReference type="PANTHER" id="PTHR30580">
    <property type="entry name" value="PRIMOSOMAL PROTEIN N"/>
    <property type="match status" value="1"/>
</dbReference>
<dbReference type="SMART" id="SM00487">
    <property type="entry name" value="DEXDc"/>
    <property type="match status" value="1"/>
</dbReference>
<dbReference type="FunFam" id="3.40.50.300:FF:000489">
    <property type="entry name" value="Primosome assembly protein PriA"/>
    <property type="match status" value="1"/>
</dbReference>
<dbReference type="InterPro" id="IPR014001">
    <property type="entry name" value="Helicase_ATP-bd"/>
</dbReference>
<dbReference type="NCBIfam" id="NF004070">
    <property type="entry name" value="PRK05580.2-2"/>
    <property type="match status" value="1"/>
</dbReference>
<dbReference type="CDD" id="cd17929">
    <property type="entry name" value="DEXHc_priA"/>
    <property type="match status" value="1"/>
</dbReference>
<evidence type="ECO:0000256" key="5">
    <source>
        <dbReference type="ARBA" id="ARBA00022801"/>
    </source>
</evidence>
<dbReference type="InterPro" id="IPR011545">
    <property type="entry name" value="DEAD/DEAH_box_helicase_dom"/>
</dbReference>
<dbReference type="OrthoDB" id="9759544at2"/>
<keyword evidence="10 12" id="KW-0413">Isomerase</keyword>
<evidence type="ECO:0000313" key="15">
    <source>
        <dbReference type="Proteomes" id="UP000007460"/>
    </source>
</evidence>
<dbReference type="InterPro" id="IPR005259">
    <property type="entry name" value="PriA"/>
</dbReference>
<evidence type="ECO:0000256" key="7">
    <source>
        <dbReference type="ARBA" id="ARBA00022833"/>
    </source>
</evidence>
<dbReference type="InterPro" id="IPR027417">
    <property type="entry name" value="P-loop_NTPase"/>
</dbReference>
<evidence type="ECO:0000256" key="8">
    <source>
        <dbReference type="ARBA" id="ARBA00022840"/>
    </source>
</evidence>
<proteinExistence type="inferred from homology"/>
<dbReference type="GO" id="GO:0005524">
    <property type="term" value="F:ATP binding"/>
    <property type="evidence" value="ECO:0007669"/>
    <property type="project" value="UniProtKB-UniRule"/>
</dbReference>
<comment type="similarity">
    <text evidence="12">Belongs to the helicase family. PriA subfamily.</text>
</comment>
<dbReference type="InterPro" id="IPR001650">
    <property type="entry name" value="Helicase_C-like"/>
</dbReference>
<dbReference type="Pfam" id="PF18319">
    <property type="entry name" value="Zn_ribbon_PriA"/>
    <property type="match status" value="1"/>
</dbReference>
<dbReference type="NCBIfam" id="TIGR00595">
    <property type="entry name" value="priA"/>
    <property type="match status" value="1"/>
</dbReference>
<dbReference type="InterPro" id="IPR041236">
    <property type="entry name" value="PriA_C"/>
</dbReference>
<dbReference type="Gene3D" id="3.40.1440.60">
    <property type="entry name" value="PriA, 3(prime) DNA-binding domain"/>
    <property type="match status" value="1"/>
</dbReference>
<organism evidence="14 15">
    <name type="scientific">Puniceispirillum marinum (strain IMCC1322)</name>
    <dbReference type="NCBI Taxonomy" id="488538"/>
    <lineage>
        <taxon>Bacteria</taxon>
        <taxon>Pseudomonadati</taxon>
        <taxon>Pseudomonadota</taxon>
        <taxon>Alphaproteobacteria</taxon>
        <taxon>Candidatus Puniceispirillales</taxon>
        <taxon>Candidatus Puniceispirillaceae</taxon>
        <taxon>Candidatus Puniceispirillum</taxon>
    </lineage>
</organism>
<sequence length="755" mass="80877">MLKSPHNSADKKRQTTCILTSETVSVAVAVPIAGAYDYLQSKGTLQAAVAGQSAAGISRGTIVTVPFGGRLVTGIVMGAGAGGVAPEKLKAIHAVAPLPTLNEAFISFIERVAAWTLAPIGAVAKMVLSQPQALQRPPQTTLFTPAKIMPDGVRITPARQQVLDVLGDAGAMTAAELARIANVGSGVISAMAKADMLTAMQVSADRPPPPPQTDRPSLTLTGEQQAAADIMVAACGTGFHPFLLDGVTGSGKTEVYFEAVKAVLDAGKQVLILLPEIALSSGWRSRFARRFGVAPVEWHSDIGNSQKRKAWRYVLSGEAKLVVGARSALFLPFSNLGLIIVDEEHEHAYKQEDQTIYQARDMAVVRAHIQKCPIILASATPSLESWVNAGKTGETPRYQHIGLPNRIKGAALPAMSAIDLRQTPPERGRWLAPPLVEAIATRLAAGEQSLLFLNRRGYAPLTLCGSCGHKLVCPNCDSWMVAHKLSGQLRCHHCGHQTRPSNHCSACGQDDTMQACGPGVERLAEEVLWRFPDARFAVLSSDTVGTPKAADAFIQSVIEGDVDIIIGTQMVAKGHHFPNLTLVGVVDADLGLAGGDLRAAERTFQMLSQVAGRAGRESRPGEAMLQTLDPENQVLTCLLEGKRDAFLAMEAHARSLAGMPPFGQLAALILSSHDEKRLHATLRRLDQSRPHFTGVDIFGPAIAPIGFLKGRHRGRLLIRTDRSVDIQGILRDWLADFKPDSGVKLHIDIDPYNFL</sequence>
<feature type="binding site" evidence="12">
    <location>
        <position position="494"/>
    </location>
    <ligand>
        <name>Zn(2+)</name>
        <dbReference type="ChEBI" id="CHEBI:29105"/>
        <label>2</label>
    </ligand>
</feature>
<gene>
    <name evidence="12" type="primary">priA</name>
    <name evidence="14" type="ordered locus">SAR116_1840</name>
</gene>
<dbReference type="GO" id="GO:0008270">
    <property type="term" value="F:zinc ion binding"/>
    <property type="evidence" value="ECO:0007669"/>
    <property type="project" value="UniProtKB-UniRule"/>
</dbReference>
<feature type="binding site" evidence="12">
    <location>
        <position position="464"/>
    </location>
    <ligand>
        <name>Zn(2+)</name>
        <dbReference type="ChEBI" id="CHEBI:29105"/>
        <label>1</label>
    </ligand>
</feature>
<accession>D5BMP0</accession>
<dbReference type="GO" id="GO:1990077">
    <property type="term" value="C:primosome complex"/>
    <property type="evidence" value="ECO:0007669"/>
    <property type="project" value="UniProtKB-UniRule"/>
</dbReference>
<comment type="cofactor">
    <cofactor evidence="12">
        <name>Zn(2+)</name>
        <dbReference type="ChEBI" id="CHEBI:29105"/>
    </cofactor>
    <text evidence="12">Binds 2 zinc ions per subunit.</text>
</comment>
<keyword evidence="5 12" id="KW-0378">Hydrolase</keyword>
<protein>
    <recommendedName>
        <fullName evidence="12">Replication restart protein PriA</fullName>
    </recommendedName>
    <alternativeName>
        <fullName evidence="12">ATP-dependent DNA helicase PriA</fullName>
        <ecNumber evidence="12">5.6.2.4</ecNumber>
    </alternativeName>
    <alternativeName>
        <fullName evidence="12">DNA 3'-5' helicase PriA</fullName>
    </alternativeName>
</protein>
<dbReference type="SMART" id="SM00490">
    <property type="entry name" value="HELICc"/>
    <property type="match status" value="1"/>
</dbReference>
<keyword evidence="3 12" id="KW-0479">Metal-binding</keyword>
<evidence type="ECO:0000256" key="9">
    <source>
        <dbReference type="ARBA" id="ARBA00023125"/>
    </source>
</evidence>
<reference evidence="14 15" key="1">
    <citation type="journal article" date="2010" name="J. Bacteriol.">
        <title>Complete genome sequence of "Candidatus Puniceispirillum marinum" IMCC1322, a representative of the SAR116 clade in the Alphaproteobacteria.</title>
        <authorList>
            <person name="Oh H.M."/>
            <person name="Kwon K.K."/>
            <person name="Kang I."/>
            <person name="Kang S.G."/>
            <person name="Lee J.H."/>
            <person name="Kim S.J."/>
            <person name="Cho J.C."/>
        </authorList>
    </citation>
    <scope>NUCLEOTIDE SEQUENCE [LARGE SCALE GENOMIC DNA]</scope>
    <source>
        <strain evidence="14 15">IMCC1322</strain>
    </source>
</reference>
<evidence type="ECO:0000256" key="11">
    <source>
        <dbReference type="ARBA" id="ARBA00048988"/>
    </source>
</evidence>
<evidence type="ECO:0000256" key="6">
    <source>
        <dbReference type="ARBA" id="ARBA00022806"/>
    </source>
</evidence>
<dbReference type="STRING" id="488538.SAR116_1840"/>
<dbReference type="GO" id="GO:0043138">
    <property type="term" value="F:3'-5' DNA helicase activity"/>
    <property type="evidence" value="ECO:0007669"/>
    <property type="project" value="UniProtKB-EC"/>
</dbReference>
<dbReference type="HOGENOM" id="CLU_013353_4_0_5"/>
<dbReference type="GO" id="GO:0016887">
    <property type="term" value="F:ATP hydrolysis activity"/>
    <property type="evidence" value="ECO:0007669"/>
    <property type="project" value="RHEA"/>
</dbReference>
<dbReference type="GO" id="GO:0006310">
    <property type="term" value="P:DNA recombination"/>
    <property type="evidence" value="ECO:0007669"/>
    <property type="project" value="InterPro"/>
</dbReference>
<dbReference type="SUPFAM" id="SSF52540">
    <property type="entry name" value="P-loop containing nucleoside triphosphate hydrolases"/>
    <property type="match status" value="2"/>
</dbReference>
<name>D5BMP0_PUNMI</name>
<dbReference type="AlphaFoldDB" id="D5BMP0"/>
<feature type="binding site" evidence="12">
    <location>
        <position position="467"/>
    </location>
    <ligand>
        <name>Zn(2+)</name>
        <dbReference type="ChEBI" id="CHEBI:29105"/>
        <label>1</label>
    </ligand>
</feature>
<keyword evidence="6 12" id="KW-0347">Helicase</keyword>
<dbReference type="PROSITE" id="PS51192">
    <property type="entry name" value="HELICASE_ATP_BIND_1"/>
    <property type="match status" value="1"/>
</dbReference>
<dbReference type="EC" id="5.6.2.4" evidence="12"/>
<dbReference type="Pfam" id="PF00270">
    <property type="entry name" value="DEAD"/>
    <property type="match status" value="1"/>
</dbReference>
<keyword evidence="9 12" id="KW-0238">DNA-binding</keyword>
<dbReference type="InterPro" id="IPR040498">
    <property type="entry name" value="PriA_CRR"/>
</dbReference>
<evidence type="ECO:0000313" key="14">
    <source>
        <dbReference type="EMBL" id="ADE40083.1"/>
    </source>
</evidence>
<keyword evidence="2 12" id="KW-0235">DNA replication</keyword>
<dbReference type="Pfam" id="PF17764">
    <property type="entry name" value="PriA_3primeBD"/>
    <property type="match status" value="1"/>
</dbReference>
<feature type="binding site" evidence="12">
    <location>
        <position position="473"/>
    </location>
    <ligand>
        <name>Zn(2+)</name>
        <dbReference type="ChEBI" id="CHEBI:29105"/>
        <label>2</label>
    </ligand>
</feature>
<dbReference type="GO" id="GO:0006269">
    <property type="term" value="P:DNA replication, synthesis of primer"/>
    <property type="evidence" value="ECO:0007669"/>
    <property type="project" value="UniProtKB-KW"/>
</dbReference>
<evidence type="ECO:0000256" key="2">
    <source>
        <dbReference type="ARBA" id="ARBA00022705"/>
    </source>
</evidence>
<feature type="binding site" evidence="12">
    <location>
        <position position="476"/>
    </location>
    <ligand>
        <name>Zn(2+)</name>
        <dbReference type="ChEBI" id="CHEBI:29105"/>
        <label>2</label>
    </ligand>
</feature>
<keyword evidence="7 12" id="KW-0862">Zinc</keyword>
<dbReference type="eggNOG" id="COG1198">
    <property type="taxonomic scope" value="Bacteria"/>
</dbReference>
<evidence type="ECO:0000256" key="4">
    <source>
        <dbReference type="ARBA" id="ARBA00022741"/>
    </source>
</evidence>
<dbReference type="PANTHER" id="PTHR30580:SF0">
    <property type="entry name" value="PRIMOSOMAL PROTEIN N"/>
    <property type="match status" value="1"/>
</dbReference>
<evidence type="ECO:0000256" key="3">
    <source>
        <dbReference type="ARBA" id="ARBA00022723"/>
    </source>
</evidence>
<keyword evidence="1 12" id="KW-0639">Primosome</keyword>
<keyword evidence="15" id="KW-1185">Reference proteome</keyword>
<feature type="binding site" evidence="12">
    <location>
        <position position="507"/>
    </location>
    <ligand>
        <name>Zn(2+)</name>
        <dbReference type="ChEBI" id="CHEBI:29105"/>
        <label>1</label>
    </ligand>
</feature>
<comment type="subunit">
    <text evidence="12">Component of the replication restart primosome.</text>
</comment>
<evidence type="ECO:0000256" key="12">
    <source>
        <dbReference type="HAMAP-Rule" id="MF_00983"/>
    </source>
</evidence>
<comment type="catalytic activity">
    <reaction evidence="11 12">
        <text>ATP + H2O = ADP + phosphate + H(+)</text>
        <dbReference type="Rhea" id="RHEA:13065"/>
        <dbReference type="ChEBI" id="CHEBI:15377"/>
        <dbReference type="ChEBI" id="CHEBI:15378"/>
        <dbReference type="ChEBI" id="CHEBI:30616"/>
        <dbReference type="ChEBI" id="CHEBI:43474"/>
        <dbReference type="ChEBI" id="CHEBI:456216"/>
        <dbReference type="EC" id="5.6.2.4"/>
    </reaction>
</comment>
<dbReference type="Gene3D" id="3.40.50.300">
    <property type="entry name" value="P-loop containing nucleotide triphosphate hydrolases"/>
    <property type="match status" value="2"/>
</dbReference>
<evidence type="ECO:0000256" key="1">
    <source>
        <dbReference type="ARBA" id="ARBA00022515"/>
    </source>
</evidence>
<dbReference type="Pfam" id="PF18074">
    <property type="entry name" value="PriA_C"/>
    <property type="match status" value="1"/>
</dbReference>
<dbReference type="GO" id="GO:0006302">
    <property type="term" value="P:double-strand break repair"/>
    <property type="evidence" value="ECO:0007669"/>
    <property type="project" value="InterPro"/>
</dbReference>
<dbReference type="InterPro" id="IPR042115">
    <property type="entry name" value="PriA_3primeBD_sf"/>
</dbReference>
<dbReference type="KEGG" id="apb:SAR116_1840"/>
<feature type="domain" description="Helicase ATP-binding" evidence="13">
    <location>
        <begin position="233"/>
        <end position="399"/>
    </location>
</feature>
<dbReference type="GO" id="GO:0006270">
    <property type="term" value="P:DNA replication initiation"/>
    <property type="evidence" value="ECO:0007669"/>
    <property type="project" value="TreeGrafter"/>
</dbReference>
<dbReference type="Proteomes" id="UP000007460">
    <property type="component" value="Chromosome"/>
</dbReference>
<comment type="function">
    <text evidence="12">Initiates the restart of stalled replication forks, which reloads the replicative helicase on sites other than the origin of replication. Recognizes and binds to abandoned replication forks and remodels them to uncover a helicase loading site. Promotes assembly of the primosome at these replication forks.</text>
</comment>
<dbReference type="GO" id="GO:0003677">
    <property type="term" value="F:DNA binding"/>
    <property type="evidence" value="ECO:0007669"/>
    <property type="project" value="UniProtKB-UniRule"/>
</dbReference>
<dbReference type="InterPro" id="IPR041222">
    <property type="entry name" value="PriA_3primeBD"/>
</dbReference>
<evidence type="ECO:0000256" key="10">
    <source>
        <dbReference type="ARBA" id="ARBA00023235"/>
    </source>
</evidence>
<comment type="catalytic activity">
    <reaction evidence="12">
        <text>Couples ATP hydrolysis with the unwinding of duplex DNA by translocating in the 3'-5' direction.</text>
        <dbReference type="EC" id="5.6.2.4"/>
    </reaction>
</comment>
<keyword evidence="8 12" id="KW-0067">ATP-binding</keyword>
<feature type="binding site" evidence="12">
    <location>
        <position position="504"/>
    </location>
    <ligand>
        <name>Zn(2+)</name>
        <dbReference type="ChEBI" id="CHEBI:29105"/>
        <label>1</label>
    </ligand>
</feature>
<keyword evidence="4 12" id="KW-0547">Nucleotide-binding</keyword>
<dbReference type="EMBL" id="CP001751">
    <property type="protein sequence ID" value="ADE40083.1"/>
    <property type="molecule type" value="Genomic_DNA"/>
</dbReference>
<dbReference type="HAMAP" id="MF_00983">
    <property type="entry name" value="PriA"/>
    <property type="match status" value="1"/>
</dbReference>
<feature type="binding site" evidence="12">
    <location>
        <position position="491"/>
    </location>
    <ligand>
        <name>Zn(2+)</name>
        <dbReference type="ChEBI" id="CHEBI:29105"/>
        <label>2</label>
    </ligand>
</feature>
<dbReference type="RefSeq" id="WP_013046710.1">
    <property type="nucleotide sequence ID" value="NC_014010.1"/>
</dbReference>
<evidence type="ECO:0000259" key="13">
    <source>
        <dbReference type="PROSITE" id="PS51192"/>
    </source>
</evidence>